<dbReference type="Gene3D" id="1.10.10.10">
    <property type="entry name" value="Winged helix-like DNA-binding domain superfamily/Winged helix DNA-binding domain"/>
    <property type="match status" value="1"/>
</dbReference>
<evidence type="ECO:0000313" key="1">
    <source>
        <dbReference type="EMBL" id="RGU26066.1"/>
    </source>
</evidence>
<protein>
    <submittedName>
        <fullName evidence="1">Uncharacterized protein</fullName>
    </submittedName>
</protein>
<dbReference type="GO" id="GO:0003677">
    <property type="term" value="F:DNA binding"/>
    <property type="evidence" value="ECO:0007669"/>
    <property type="project" value="InterPro"/>
</dbReference>
<dbReference type="RefSeq" id="WP_117993422.1">
    <property type="nucleotide sequence ID" value="NZ_QRXR01000008.1"/>
</dbReference>
<proteinExistence type="predicted"/>
<name>A0A412RR26_9FIRM</name>
<sequence length="133" mass="15424">MKFSKLTKPELEEILKNANFTDEEAEVFKLLVTDKSLEEVSQRLLISKTTTSRRVADIKEKIERSQAMINKVPIWEKVTLTIDEAAEYSNIGINRINDMLNNPSCPFVLFVGRGKRLVKRKEFEKYLEKTDSI</sequence>
<gene>
    <name evidence="1" type="ORF">DWW89_06380</name>
</gene>
<dbReference type="Gene3D" id="3.90.105.50">
    <property type="match status" value="1"/>
</dbReference>
<dbReference type="AlphaFoldDB" id="A0A412RR26"/>
<reference evidence="1 2" key="1">
    <citation type="submission" date="2018-08" db="EMBL/GenBank/DDBJ databases">
        <title>A genome reference for cultivated species of the human gut microbiota.</title>
        <authorList>
            <person name="Zou Y."/>
            <person name="Xue W."/>
            <person name="Luo G."/>
        </authorList>
    </citation>
    <scope>NUCLEOTIDE SEQUENCE [LARGE SCALE GENOMIC DNA]</scope>
    <source>
        <strain evidence="1 2">AF17-27</strain>
    </source>
</reference>
<dbReference type="InterPro" id="IPR038148">
    <property type="entry name" value="Tn1545/Tn916_Xis"/>
</dbReference>
<dbReference type="SUPFAM" id="SSF46894">
    <property type="entry name" value="C-terminal effector domain of the bipartite response regulators"/>
    <property type="match status" value="1"/>
</dbReference>
<dbReference type="GO" id="GO:0006355">
    <property type="term" value="P:regulation of DNA-templated transcription"/>
    <property type="evidence" value="ECO:0007669"/>
    <property type="project" value="InterPro"/>
</dbReference>
<organism evidence="1 2">
    <name type="scientific">Agathobacter rectalis</name>
    <dbReference type="NCBI Taxonomy" id="39491"/>
    <lineage>
        <taxon>Bacteria</taxon>
        <taxon>Bacillati</taxon>
        <taxon>Bacillota</taxon>
        <taxon>Clostridia</taxon>
        <taxon>Lachnospirales</taxon>
        <taxon>Lachnospiraceae</taxon>
        <taxon>Agathobacter</taxon>
    </lineage>
</organism>
<dbReference type="EMBL" id="QRXR01000008">
    <property type="protein sequence ID" value="RGU26066.1"/>
    <property type="molecule type" value="Genomic_DNA"/>
</dbReference>
<dbReference type="InterPro" id="IPR036388">
    <property type="entry name" value="WH-like_DNA-bd_sf"/>
</dbReference>
<dbReference type="Pfam" id="PF09035">
    <property type="entry name" value="Tn916-Xis"/>
    <property type="match status" value="1"/>
</dbReference>
<dbReference type="InterPro" id="IPR015122">
    <property type="entry name" value="Tn916-Xis"/>
</dbReference>
<evidence type="ECO:0000313" key="2">
    <source>
        <dbReference type="Proteomes" id="UP000283765"/>
    </source>
</evidence>
<dbReference type="InterPro" id="IPR016032">
    <property type="entry name" value="Sig_transdc_resp-reg_C-effctor"/>
</dbReference>
<dbReference type="Proteomes" id="UP000283765">
    <property type="component" value="Unassembled WGS sequence"/>
</dbReference>
<accession>A0A412RR26</accession>
<comment type="caution">
    <text evidence="1">The sequence shown here is derived from an EMBL/GenBank/DDBJ whole genome shotgun (WGS) entry which is preliminary data.</text>
</comment>